<accession>A0A6G3XNV0</accession>
<dbReference type="AlphaFoldDB" id="A0A6G3XNV0"/>
<proteinExistence type="predicted"/>
<reference evidence="1" key="1">
    <citation type="submission" date="2020-01" db="EMBL/GenBank/DDBJ databases">
        <title>Insect and environment-associated Actinomycetes.</title>
        <authorList>
            <person name="Currrie C."/>
            <person name="Chevrette M."/>
            <person name="Carlson C."/>
            <person name="Stubbendieck R."/>
            <person name="Wendt-Pienkowski E."/>
        </authorList>
    </citation>
    <scope>NUCLEOTIDE SEQUENCE</scope>
    <source>
        <strain evidence="1">SID7499</strain>
    </source>
</reference>
<comment type="caution">
    <text evidence="1">The sequence shown here is derived from an EMBL/GenBank/DDBJ whole genome shotgun (WGS) entry which is preliminary data.</text>
</comment>
<feature type="non-terminal residue" evidence="1">
    <location>
        <position position="1"/>
    </location>
</feature>
<gene>
    <name evidence="1" type="ORF">G3M58_74475</name>
</gene>
<sequence length="61" mass="6022">QGPGGIAYQVWPQAGTGAALVRSRLTADPGGQVLDEVANAVADAVADSVADSVAKSLRTTA</sequence>
<organism evidence="1">
    <name type="scientific">Streptomyces sp. SID7499</name>
    <dbReference type="NCBI Taxonomy" id="2706086"/>
    <lineage>
        <taxon>Bacteria</taxon>
        <taxon>Bacillati</taxon>
        <taxon>Actinomycetota</taxon>
        <taxon>Actinomycetes</taxon>
        <taxon>Kitasatosporales</taxon>
        <taxon>Streptomycetaceae</taxon>
        <taxon>Streptomyces</taxon>
    </lineage>
</organism>
<name>A0A6G3XNV0_9ACTN</name>
<evidence type="ECO:0000313" key="1">
    <source>
        <dbReference type="EMBL" id="NEE19363.1"/>
    </source>
</evidence>
<dbReference type="EMBL" id="JAAGMN010007895">
    <property type="protein sequence ID" value="NEE19363.1"/>
    <property type="molecule type" value="Genomic_DNA"/>
</dbReference>
<protein>
    <submittedName>
        <fullName evidence="1">Carboxylesterase</fullName>
    </submittedName>
</protein>